<evidence type="ECO:0000256" key="2">
    <source>
        <dbReference type="ARBA" id="ARBA00004651"/>
    </source>
</evidence>
<dbReference type="Gene3D" id="1.20.120.160">
    <property type="entry name" value="HPT domain"/>
    <property type="match status" value="1"/>
</dbReference>
<keyword evidence="22" id="KW-1185">Reference proteome</keyword>
<sequence>MSKNRWTPAAGPARSALGAALAVLLLGLLAAALLARGLHERNRQQASDRFQQLTTHVTGELQQRLNVYEHGLRGARGAVIAAGGVHISRERFDRYSASREYKREFPGVRGFGYIRRVAPADEAAFLQQAHSDGAPSLQIHQLTPHDGERFVILYIQPRRLNNPALGFDIASEPARRAAAIAAARSGNPTITAPIRLVQTPGVGNSGFLLLLPIYREDLPLQTPEQRWQATTGWAYAPLNIAEVLVASPNHAHELLLTLADSENSTQPFYRGDGNAQAAATGLRAERSMPIYGRRWLLNAQATPGFVRSLNQTSPLLAGGLAGGISVLLAALLYLYLTGRHRRDLILREQSQLAALVGGSSEAIVAEDPDGRITHWNPAAERIFGYPAAQAIGQPLQELLGNQIRDAAGNGTQVRELRHRDGHRVSVLASASPILDNDGDMVGHSHLLHDVSERVRAEARVLELNATLEQQVAQRTSELVTYSALQRAILANAGYAIVATDPDGTITLFNPAAETMLGYPAHEMIGRKATGLFLDPEQLASRAESMAAQSGMAVAPAFESVAALSTLGRSDTREWTYISKDGRPFPVLLTLSTLRDDNDQVIGYLGIAVDLTEQKRHERELRLAIDAAETANQSKSDFLANMSHEIRTPMNAILGMLYLLQHSELPQAAKDMIQKSDASARALLEIINDILDFSKIESGRIDLESEPFDLNQLLENIAALMTSAISAKPVEMIVEPLPAGCRWLRGDALRLNQVLINLVGNAIKFTEQGEVALSVRSFPSGEPGKIKLFFSVRDTGIGIARDKQSLIFSPFLQADTSTSRRYGGSGLGLTISRRLVELMGGQLEVQSTPGRGSDFYFAISFPVLPAPAAEVEHPEARRVLIADDHDLVRSNLSSIASGFGWQVEAVANGTDAIAAAGPEREGFDVILLDWRMPDLDGLRVAQRIRAQSAPDRQPIIVMVTAYERRLLEEQHYAPSDVDAVMTKPVTASALYRTIATLLARRRGDGPSPLLSGDGTPRLAGARLLVVDDSEINCEVAQRILEGEGALVELAHDGEQALQRLQRDPSRFHLVLMDVQMPTLDGYEATRLLREDPRLAGLPVIALTAGAYRQQQELALSSGMNGFIAKPFQVEELIAIIRQFLPLRLPLPLEPLPAFAGEVWPDADPQLLDAAQAQRLWNERVPYQRYLLKLLQDNPDPAATLQTLLDAQAPAAAISYVHKLRGSAGSLALPALVAASAALEERLGDAPGQAEAAIAALGTAMSATATAIRRFVAEAEALPAAVPPAAPAADAGAAAAVPLQQRLQHLLQALDSDDPDRVERVLHDLAPSLPPALATELRQLVESFSFREAEAQVRRWQADASP</sequence>
<keyword evidence="4" id="KW-1003">Cell membrane</keyword>
<feature type="domain" description="PAC" evidence="18">
    <location>
        <begin position="409"/>
        <end position="462"/>
    </location>
</feature>
<dbReference type="InterPro" id="IPR001789">
    <property type="entry name" value="Sig_transdc_resp-reg_receiver"/>
</dbReference>
<feature type="transmembrane region" description="Helical" evidence="14">
    <location>
        <begin position="315"/>
        <end position="336"/>
    </location>
</feature>
<dbReference type="SMART" id="SM01079">
    <property type="entry name" value="CHASE"/>
    <property type="match status" value="1"/>
</dbReference>
<reference evidence="21 22" key="1">
    <citation type="submission" date="2021-02" db="EMBL/GenBank/DDBJ databases">
        <title>Taxonomically Unique Crown Gall-Associated Xanthomonas Stains Have Deficiency in Virulence Repertories.</title>
        <authorList>
            <person name="Mafakheri H."/>
            <person name="Taghavi S.M."/>
            <person name="Dimkic I."/>
            <person name="Nemanja K."/>
            <person name="Osdaghi E."/>
        </authorList>
    </citation>
    <scope>NUCLEOTIDE SEQUENCE [LARGE SCALE GENOMIC DNA]</scope>
    <source>
        <strain evidence="21 22">FX4</strain>
    </source>
</reference>
<comment type="subcellular location">
    <subcellularLocation>
        <location evidence="2">Cell membrane</location>
        <topology evidence="2">Multi-pass membrane protein</topology>
    </subcellularLocation>
</comment>
<dbReference type="InterPro" id="IPR003661">
    <property type="entry name" value="HisK_dim/P_dom"/>
</dbReference>
<feature type="domain" description="PAS" evidence="17">
    <location>
        <begin position="348"/>
        <end position="399"/>
    </location>
</feature>
<dbReference type="PROSITE" id="PS50839">
    <property type="entry name" value="CHASE"/>
    <property type="match status" value="1"/>
</dbReference>
<evidence type="ECO:0000256" key="3">
    <source>
        <dbReference type="ARBA" id="ARBA00012438"/>
    </source>
</evidence>
<dbReference type="PROSITE" id="PS50894">
    <property type="entry name" value="HPT"/>
    <property type="match status" value="1"/>
</dbReference>
<proteinExistence type="predicted"/>
<feature type="modified residue" description="4-aspartylphosphate" evidence="13">
    <location>
        <position position="928"/>
    </location>
</feature>
<dbReference type="Pfam" id="PF01627">
    <property type="entry name" value="Hpt"/>
    <property type="match status" value="1"/>
</dbReference>
<dbReference type="Pfam" id="PF00072">
    <property type="entry name" value="Response_reg"/>
    <property type="match status" value="2"/>
</dbReference>
<dbReference type="CDD" id="cd16922">
    <property type="entry name" value="HATPase_EvgS-ArcB-TorS-like"/>
    <property type="match status" value="1"/>
</dbReference>
<dbReference type="CDD" id="cd17546">
    <property type="entry name" value="REC_hyHK_CKI1_RcsC-like"/>
    <property type="match status" value="2"/>
</dbReference>
<evidence type="ECO:0000259" key="16">
    <source>
        <dbReference type="PROSITE" id="PS50110"/>
    </source>
</evidence>
<dbReference type="InterPro" id="IPR013656">
    <property type="entry name" value="PAS_4"/>
</dbReference>
<dbReference type="SMART" id="SM00086">
    <property type="entry name" value="PAC"/>
    <property type="match status" value="2"/>
</dbReference>
<dbReference type="InterPro" id="IPR036097">
    <property type="entry name" value="HisK_dim/P_sf"/>
</dbReference>
<feature type="domain" description="Histidine kinase" evidence="15">
    <location>
        <begin position="640"/>
        <end position="862"/>
    </location>
</feature>
<dbReference type="Gene3D" id="3.30.450.20">
    <property type="entry name" value="PAS domain"/>
    <property type="match status" value="2"/>
</dbReference>
<evidence type="ECO:0000259" key="17">
    <source>
        <dbReference type="PROSITE" id="PS50112"/>
    </source>
</evidence>
<evidence type="ECO:0000256" key="8">
    <source>
        <dbReference type="ARBA" id="ARBA00022840"/>
    </source>
</evidence>
<dbReference type="Pfam" id="PF08448">
    <property type="entry name" value="PAS_4"/>
    <property type="match status" value="1"/>
</dbReference>
<dbReference type="Gene3D" id="3.40.50.2300">
    <property type="match status" value="2"/>
</dbReference>
<dbReference type="Gene3D" id="1.10.287.130">
    <property type="match status" value="1"/>
</dbReference>
<keyword evidence="7" id="KW-0547">Nucleotide-binding</keyword>
<dbReference type="PROSITE" id="PS50113">
    <property type="entry name" value="PAC"/>
    <property type="match status" value="2"/>
</dbReference>
<evidence type="ECO:0000259" key="18">
    <source>
        <dbReference type="PROSITE" id="PS50113"/>
    </source>
</evidence>
<dbReference type="SUPFAM" id="SSF52172">
    <property type="entry name" value="CheY-like"/>
    <property type="match status" value="2"/>
</dbReference>
<evidence type="ECO:0000256" key="13">
    <source>
        <dbReference type="PROSITE-ProRule" id="PRU00169"/>
    </source>
</evidence>
<keyword evidence="9 14" id="KW-1133">Transmembrane helix</keyword>
<dbReference type="PROSITE" id="PS50109">
    <property type="entry name" value="HIS_KIN"/>
    <property type="match status" value="1"/>
</dbReference>
<dbReference type="PROSITE" id="PS50112">
    <property type="entry name" value="PAS"/>
    <property type="match status" value="2"/>
</dbReference>
<accession>A0ABS3B7I1</accession>
<dbReference type="PANTHER" id="PTHR45339">
    <property type="entry name" value="HYBRID SIGNAL TRANSDUCTION HISTIDINE KINASE J"/>
    <property type="match status" value="1"/>
</dbReference>
<evidence type="ECO:0000313" key="22">
    <source>
        <dbReference type="Proteomes" id="UP000695802"/>
    </source>
</evidence>
<dbReference type="Pfam" id="PF02518">
    <property type="entry name" value="HATPase_c"/>
    <property type="match status" value="1"/>
</dbReference>
<evidence type="ECO:0000259" key="15">
    <source>
        <dbReference type="PROSITE" id="PS50109"/>
    </source>
</evidence>
<keyword evidence="5 13" id="KW-0597">Phosphoprotein</keyword>
<keyword evidence="11 14" id="KW-0472">Membrane</keyword>
<feature type="domain" description="Response regulatory" evidence="16">
    <location>
        <begin position="1021"/>
        <end position="1139"/>
    </location>
</feature>
<evidence type="ECO:0000259" key="20">
    <source>
        <dbReference type="PROSITE" id="PS50894"/>
    </source>
</evidence>
<feature type="domain" description="Response regulatory" evidence="16">
    <location>
        <begin position="877"/>
        <end position="997"/>
    </location>
</feature>
<evidence type="ECO:0000256" key="9">
    <source>
        <dbReference type="ARBA" id="ARBA00022989"/>
    </source>
</evidence>
<dbReference type="InterPro" id="IPR000014">
    <property type="entry name" value="PAS"/>
</dbReference>
<dbReference type="InterPro" id="IPR035965">
    <property type="entry name" value="PAS-like_dom_sf"/>
</dbReference>
<evidence type="ECO:0000256" key="12">
    <source>
        <dbReference type="PROSITE-ProRule" id="PRU00110"/>
    </source>
</evidence>
<dbReference type="PANTHER" id="PTHR45339:SF1">
    <property type="entry name" value="HYBRID SIGNAL TRANSDUCTION HISTIDINE KINASE J"/>
    <property type="match status" value="1"/>
</dbReference>
<dbReference type="SUPFAM" id="SSF47226">
    <property type="entry name" value="Histidine-containing phosphotransfer domain, HPT domain"/>
    <property type="match status" value="1"/>
</dbReference>
<evidence type="ECO:0000313" key="21">
    <source>
        <dbReference type="EMBL" id="MBN6104569.1"/>
    </source>
</evidence>
<dbReference type="Proteomes" id="UP000695802">
    <property type="component" value="Unassembled WGS sequence"/>
</dbReference>
<feature type="modified residue" description="4-aspartylphosphate" evidence="13">
    <location>
        <position position="1072"/>
    </location>
</feature>
<dbReference type="SUPFAM" id="SSF55874">
    <property type="entry name" value="ATPase domain of HSP90 chaperone/DNA topoisomerase II/histidine kinase"/>
    <property type="match status" value="1"/>
</dbReference>
<dbReference type="SUPFAM" id="SSF47384">
    <property type="entry name" value="Homodimeric domain of signal transducing histidine kinase"/>
    <property type="match status" value="1"/>
</dbReference>
<dbReference type="Pfam" id="PF03924">
    <property type="entry name" value="CHASE"/>
    <property type="match status" value="1"/>
</dbReference>
<dbReference type="InterPro" id="IPR008207">
    <property type="entry name" value="Sig_transdc_His_kin_Hpt_dom"/>
</dbReference>
<dbReference type="CDD" id="cd00130">
    <property type="entry name" value="PAS"/>
    <property type="match status" value="2"/>
</dbReference>
<dbReference type="InterPro" id="IPR011006">
    <property type="entry name" value="CheY-like_superfamily"/>
</dbReference>
<feature type="domain" description="CHASE" evidence="19">
    <location>
        <begin position="83"/>
        <end position="244"/>
    </location>
</feature>
<dbReference type="EMBL" id="JAFIWB010000033">
    <property type="protein sequence ID" value="MBN6104569.1"/>
    <property type="molecule type" value="Genomic_DNA"/>
</dbReference>
<evidence type="ECO:0000256" key="6">
    <source>
        <dbReference type="ARBA" id="ARBA00022692"/>
    </source>
</evidence>
<dbReference type="SMART" id="SM00091">
    <property type="entry name" value="PAS"/>
    <property type="match status" value="2"/>
</dbReference>
<dbReference type="CDD" id="cd00082">
    <property type="entry name" value="HisKA"/>
    <property type="match status" value="1"/>
</dbReference>
<evidence type="ECO:0000259" key="19">
    <source>
        <dbReference type="PROSITE" id="PS50839"/>
    </source>
</evidence>
<dbReference type="Pfam" id="PF13426">
    <property type="entry name" value="PAS_9"/>
    <property type="match status" value="1"/>
</dbReference>
<dbReference type="SMART" id="SM00448">
    <property type="entry name" value="REC"/>
    <property type="match status" value="2"/>
</dbReference>
<dbReference type="InterPro" id="IPR003594">
    <property type="entry name" value="HATPase_dom"/>
</dbReference>
<dbReference type="SMART" id="SM00387">
    <property type="entry name" value="HATPase_c"/>
    <property type="match status" value="1"/>
</dbReference>
<dbReference type="PROSITE" id="PS50110">
    <property type="entry name" value="RESPONSE_REGULATORY"/>
    <property type="match status" value="2"/>
</dbReference>
<evidence type="ECO:0000256" key="4">
    <source>
        <dbReference type="ARBA" id="ARBA00022475"/>
    </source>
</evidence>
<dbReference type="InterPro" id="IPR001610">
    <property type="entry name" value="PAC"/>
</dbReference>
<dbReference type="InterPro" id="IPR005467">
    <property type="entry name" value="His_kinase_dom"/>
</dbReference>
<name>A0ABS3B7I1_9XANT</name>
<keyword evidence="10" id="KW-0902">Two-component regulatory system</keyword>
<keyword evidence="8" id="KW-0067">ATP-binding</keyword>
<dbReference type="NCBIfam" id="TIGR00229">
    <property type="entry name" value="sensory_box"/>
    <property type="match status" value="2"/>
</dbReference>
<dbReference type="Pfam" id="PF00512">
    <property type="entry name" value="HisKA"/>
    <property type="match status" value="1"/>
</dbReference>
<dbReference type="InterPro" id="IPR000700">
    <property type="entry name" value="PAS-assoc_C"/>
</dbReference>
<comment type="catalytic activity">
    <reaction evidence="1">
        <text>ATP + protein L-histidine = ADP + protein N-phospho-L-histidine.</text>
        <dbReference type="EC" id="2.7.13.3"/>
    </reaction>
</comment>
<dbReference type="SUPFAM" id="SSF55785">
    <property type="entry name" value="PYP-like sensor domain (PAS domain)"/>
    <property type="match status" value="2"/>
</dbReference>
<dbReference type="InterPro" id="IPR036641">
    <property type="entry name" value="HPT_dom_sf"/>
</dbReference>
<dbReference type="InterPro" id="IPR042240">
    <property type="entry name" value="CHASE_sf"/>
</dbReference>
<dbReference type="Gene3D" id="3.30.450.350">
    <property type="entry name" value="CHASE domain"/>
    <property type="match status" value="1"/>
</dbReference>
<organism evidence="21 22">
    <name type="scientific">Xanthomonas bonasiae</name>
    <dbReference type="NCBI Taxonomy" id="2810351"/>
    <lineage>
        <taxon>Bacteria</taxon>
        <taxon>Pseudomonadati</taxon>
        <taxon>Pseudomonadota</taxon>
        <taxon>Gammaproteobacteria</taxon>
        <taxon>Lysobacterales</taxon>
        <taxon>Lysobacteraceae</taxon>
        <taxon>Xanthomonas</taxon>
    </lineage>
</organism>
<dbReference type="EC" id="2.7.13.3" evidence="3"/>
<evidence type="ECO:0000256" key="14">
    <source>
        <dbReference type="SAM" id="Phobius"/>
    </source>
</evidence>
<feature type="domain" description="PAS" evidence="17">
    <location>
        <begin position="481"/>
        <end position="536"/>
    </location>
</feature>
<dbReference type="RefSeq" id="WP_206230970.1">
    <property type="nucleotide sequence ID" value="NZ_JAFIWB010000033.1"/>
</dbReference>
<evidence type="ECO:0000256" key="11">
    <source>
        <dbReference type="ARBA" id="ARBA00023136"/>
    </source>
</evidence>
<keyword evidence="6 14" id="KW-0812">Transmembrane</keyword>
<dbReference type="InterPro" id="IPR006189">
    <property type="entry name" value="CHASE_dom"/>
</dbReference>
<dbReference type="Gene3D" id="3.30.565.10">
    <property type="entry name" value="Histidine kinase-like ATPase, C-terminal domain"/>
    <property type="match status" value="1"/>
</dbReference>
<comment type="caution">
    <text evidence="21">The sequence shown here is derived from an EMBL/GenBank/DDBJ whole genome shotgun (WGS) entry which is preliminary data.</text>
</comment>
<dbReference type="SMART" id="SM00388">
    <property type="entry name" value="HisKA"/>
    <property type="match status" value="1"/>
</dbReference>
<evidence type="ECO:0000256" key="5">
    <source>
        <dbReference type="ARBA" id="ARBA00022553"/>
    </source>
</evidence>
<evidence type="ECO:0000256" key="1">
    <source>
        <dbReference type="ARBA" id="ARBA00000085"/>
    </source>
</evidence>
<dbReference type="InterPro" id="IPR004358">
    <property type="entry name" value="Sig_transdc_His_kin-like_C"/>
</dbReference>
<evidence type="ECO:0000256" key="10">
    <source>
        <dbReference type="ARBA" id="ARBA00023012"/>
    </source>
</evidence>
<feature type="domain" description="PAC" evidence="18">
    <location>
        <begin position="570"/>
        <end position="622"/>
    </location>
</feature>
<evidence type="ECO:0000256" key="7">
    <source>
        <dbReference type="ARBA" id="ARBA00022741"/>
    </source>
</evidence>
<feature type="modified residue" description="Phosphohistidine" evidence="12">
    <location>
        <position position="1216"/>
    </location>
</feature>
<protein>
    <recommendedName>
        <fullName evidence="3">histidine kinase</fullName>
        <ecNumber evidence="3">2.7.13.3</ecNumber>
    </recommendedName>
</protein>
<feature type="domain" description="HPt" evidence="20">
    <location>
        <begin position="1177"/>
        <end position="1276"/>
    </location>
</feature>
<dbReference type="PRINTS" id="PR00344">
    <property type="entry name" value="BCTRLSENSOR"/>
</dbReference>
<dbReference type="InterPro" id="IPR036890">
    <property type="entry name" value="HATPase_C_sf"/>
</dbReference>
<gene>
    <name evidence="21" type="ORF">JR064_20590</name>
</gene>